<dbReference type="GO" id="GO:0043565">
    <property type="term" value="F:sequence-specific DNA binding"/>
    <property type="evidence" value="ECO:0007669"/>
    <property type="project" value="InterPro"/>
</dbReference>
<organism evidence="5 6">
    <name type="scientific">Pseudonocardia ammonioxydans</name>
    <dbReference type="NCBI Taxonomy" id="260086"/>
    <lineage>
        <taxon>Bacteria</taxon>
        <taxon>Bacillati</taxon>
        <taxon>Actinomycetota</taxon>
        <taxon>Actinomycetes</taxon>
        <taxon>Pseudonocardiales</taxon>
        <taxon>Pseudonocardiaceae</taxon>
        <taxon>Pseudonocardia</taxon>
    </lineage>
</organism>
<dbReference type="InterPro" id="IPR000485">
    <property type="entry name" value="AsnC-type_HTH_dom"/>
</dbReference>
<dbReference type="InterPro" id="IPR019887">
    <property type="entry name" value="Tscrpt_reg_AsnC/Lrp_C"/>
</dbReference>
<dbReference type="GO" id="GO:0043200">
    <property type="term" value="P:response to amino acid"/>
    <property type="evidence" value="ECO:0007669"/>
    <property type="project" value="TreeGrafter"/>
</dbReference>
<evidence type="ECO:0000259" key="4">
    <source>
        <dbReference type="PROSITE" id="PS50956"/>
    </source>
</evidence>
<dbReference type="AlphaFoldDB" id="A0A1I5BKY6"/>
<dbReference type="InterPro" id="IPR011008">
    <property type="entry name" value="Dimeric_a/b-barrel"/>
</dbReference>
<accession>A0A1I5BKY6</accession>
<evidence type="ECO:0000256" key="1">
    <source>
        <dbReference type="ARBA" id="ARBA00023015"/>
    </source>
</evidence>
<dbReference type="STRING" id="260086.SAMN05216207_1020140"/>
<name>A0A1I5BKY6_PSUAM</name>
<dbReference type="PANTHER" id="PTHR30154:SF45">
    <property type="entry name" value="TRANSCRIPTIONAL REGULATORY PROTEIN (PROBABLY ASNC-FAMILY)-RELATED"/>
    <property type="match status" value="1"/>
</dbReference>
<dbReference type="InterPro" id="IPR019885">
    <property type="entry name" value="Tscrpt_reg_HTH_AsnC-type_CS"/>
</dbReference>
<reference evidence="5 6" key="1">
    <citation type="submission" date="2016-10" db="EMBL/GenBank/DDBJ databases">
        <authorList>
            <person name="de Groot N.N."/>
        </authorList>
    </citation>
    <scope>NUCLEOTIDE SEQUENCE [LARGE SCALE GENOMIC DNA]</scope>
    <source>
        <strain evidence="5 6">CGMCC 4.1877</strain>
    </source>
</reference>
<dbReference type="InterPro" id="IPR036390">
    <property type="entry name" value="WH_DNA-bd_sf"/>
</dbReference>
<dbReference type="SMART" id="SM00344">
    <property type="entry name" value="HTH_ASNC"/>
    <property type="match status" value="1"/>
</dbReference>
<evidence type="ECO:0000256" key="2">
    <source>
        <dbReference type="ARBA" id="ARBA00023125"/>
    </source>
</evidence>
<keyword evidence="2 5" id="KW-0238">DNA-binding</keyword>
<dbReference type="SUPFAM" id="SSF54909">
    <property type="entry name" value="Dimeric alpha+beta barrel"/>
    <property type="match status" value="1"/>
</dbReference>
<gene>
    <name evidence="5" type="ORF">SAMN05216207_1020140</name>
</gene>
<dbReference type="InterPro" id="IPR036388">
    <property type="entry name" value="WH-like_DNA-bd_sf"/>
</dbReference>
<dbReference type="PROSITE" id="PS00519">
    <property type="entry name" value="HTH_ASNC_1"/>
    <property type="match status" value="1"/>
</dbReference>
<dbReference type="GO" id="GO:0005829">
    <property type="term" value="C:cytosol"/>
    <property type="evidence" value="ECO:0007669"/>
    <property type="project" value="TreeGrafter"/>
</dbReference>
<dbReference type="RefSeq" id="WP_218162838.1">
    <property type="nucleotide sequence ID" value="NZ_FOUY01000020.1"/>
</dbReference>
<keyword evidence="3" id="KW-0804">Transcription</keyword>
<protein>
    <submittedName>
        <fullName evidence="5">DNA-binding transcriptional regulator, Lrp family</fullName>
    </submittedName>
</protein>
<keyword evidence="1" id="KW-0805">Transcription regulation</keyword>
<keyword evidence="6" id="KW-1185">Reference proteome</keyword>
<evidence type="ECO:0000313" key="6">
    <source>
        <dbReference type="Proteomes" id="UP000199614"/>
    </source>
</evidence>
<dbReference type="PANTHER" id="PTHR30154">
    <property type="entry name" value="LEUCINE-RESPONSIVE REGULATORY PROTEIN"/>
    <property type="match status" value="1"/>
</dbReference>
<proteinExistence type="predicted"/>
<evidence type="ECO:0000313" key="5">
    <source>
        <dbReference type="EMBL" id="SFN75337.1"/>
    </source>
</evidence>
<sequence>MLNKGAGDNQVEDIDDIDRALLRLLHEDGRRTFADMAAQVGLSTAATKRRVDRLRETGVITGFTVQVDHKKLGWAVEAFSEVRYAGTTNVTDIVETASRQPEVQAVYTVAGDLDALVQVRVRDLEHLQEVIDRLRRTGTITGTRTLMVLGRWTRS</sequence>
<dbReference type="PRINTS" id="PR00033">
    <property type="entry name" value="HTHASNC"/>
</dbReference>
<feature type="domain" description="HTH asnC-type" evidence="4">
    <location>
        <begin position="14"/>
        <end position="75"/>
    </location>
</feature>
<evidence type="ECO:0000256" key="3">
    <source>
        <dbReference type="ARBA" id="ARBA00023163"/>
    </source>
</evidence>
<dbReference type="InterPro" id="IPR011991">
    <property type="entry name" value="ArsR-like_HTH"/>
</dbReference>
<dbReference type="SUPFAM" id="SSF46785">
    <property type="entry name" value="Winged helix' DNA-binding domain"/>
    <property type="match status" value="1"/>
</dbReference>
<dbReference type="EMBL" id="FOUY01000020">
    <property type="protein sequence ID" value="SFN75337.1"/>
    <property type="molecule type" value="Genomic_DNA"/>
</dbReference>
<dbReference type="InterPro" id="IPR019888">
    <property type="entry name" value="Tscrpt_reg_AsnC-like"/>
</dbReference>
<dbReference type="Pfam" id="PF13404">
    <property type="entry name" value="HTH_AsnC-type"/>
    <property type="match status" value="1"/>
</dbReference>
<dbReference type="Proteomes" id="UP000199614">
    <property type="component" value="Unassembled WGS sequence"/>
</dbReference>
<dbReference type="CDD" id="cd00090">
    <property type="entry name" value="HTH_ARSR"/>
    <property type="match status" value="1"/>
</dbReference>
<dbReference type="Gene3D" id="1.10.10.10">
    <property type="entry name" value="Winged helix-like DNA-binding domain superfamily/Winged helix DNA-binding domain"/>
    <property type="match status" value="1"/>
</dbReference>
<dbReference type="PROSITE" id="PS50956">
    <property type="entry name" value="HTH_ASNC_2"/>
    <property type="match status" value="1"/>
</dbReference>
<dbReference type="Gene3D" id="3.30.70.920">
    <property type="match status" value="1"/>
</dbReference>
<dbReference type="Pfam" id="PF01037">
    <property type="entry name" value="AsnC_trans_reg"/>
    <property type="match status" value="1"/>
</dbReference>